<name>A0A6G1HA97_9PEZI</name>
<organism evidence="2 3">
    <name type="scientific">Aulographum hederae CBS 113979</name>
    <dbReference type="NCBI Taxonomy" id="1176131"/>
    <lineage>
        <taxon>Eukaryota</taxon>
        <taxon>Fungi</taxon>
        <taxon>Dikarya</taxon>
        <taxon>Ascomycota</taxon>
        <taxon>Pezizomycotina</taxon>
        <taxon>Dothideomycetes</taxon>
        <taxon>Pleosporomycetidae</taxon>
        <taxon>Aulographales</taxon>
        <taxon>Aulographaceae</taxon>
    </lineage>
</organism>
<feature type="region of interest" description="Disordered" evidence="1">
    <location>
        <begin position="164"/>
        <end position="187"/>
    </location>
</feature>
<keyword evidence="3" id="KW-1185">Reference proteome</keyword>
<dbReference type="EMBL" id="ML977143">
    <property type="protein sequence ID" value="KAF1989939.1"/>
    <property type="molecule type" value="Genomic_DNA"/>
</dbReference>
<dbReference type="AlphaFoldDB" id="A0A6G1HA97"/>
<accession>A0A6G1HA97</accession>
<evidence type="ECO:0000313" key="2">
    <source>
        <dbReference type="EMBL" id="KAF1989939.1"/>
    </source>
</evidence>
<gene>
    <name evidence="2" type="ORF">K402DRAFT_243988</name>
</gene>
<proteinExistence type="predicted"/>
<reference evidence="2" key="1">
    <citation type="journal article" date="2020" name="Stud. Mycol.">
        <title>101 Dothideomycetes genomes: a test case for predicting lifestyles and emergence of pathogens.</title>
        <authorList>
            <person name="Haridas S."/>
            <person name="Albert R."/>
            <person name="Binder M."/>
            <person name="Bloem J."/>
            <person name="Labutti K."/>
            <person name="Salamov A."/>
            <person name="Andreopoulos B."/>
            <person name="Baker S."/>
            <person name="Barry K."/>
            <person name="Bills G."/>
            <person name="Bluhm B."/>
            <person name="Cannon C."/>
            <person name="Castanera R."/>
            <person name="Culley D."/>
            <person name="Daum C."/>
            <person name="Ezra D."/>
            <person name="Gonzalez J."/>
            <person name="Henrissat B."/>
            <person name="Kuo A."/>
            <person name="Liang C."/>
            <person name="Lipzen A."/>
            <person name="Lutzoni F."/>
            <person name="Magnuson J."/>
            <person name="Mondo S."/>
            <person name="Nolan M."/>
            <person name="Ohm R."/>
            <person name="Pangilinan J."/>
            <person name="Park H.-J."/>
            <person name="Ramirez L."/>
            <person name="Alfaro M."/>
            <person name="Sun H."/>
            <person name="Tritt A."/>
            <person name="Yoshinaga Y."/>
            <person name="Zwiers L.-H."/>
            <person name="Turgeon B."/>
            <person name="Goodwin S."/>
            <person name="Spatafora J."/>
            <person name="Crous P."/>
            <person name="Grigoriev I."/>
        </authorList>
    </citation>
    <scope>NUCLEOTIDE SEQUENCE</scope>
    <source>
        <strain evidence="2">CBS 113979</strain>
    </source>
</reference>
<evidence type="ECO:0000256" key="1">
    <source>
        <dbReference type="SAM" id="MobiDB-lite"/>
    </source>
</evidence>
<sequence length="187" mass="20816">MPSYPHFTYYLTQISDTRLLVTSSGLFDVCTLSSLERSSFISTNNVSVFSLHCLAFLKMGAAPQTMMNLSLLCSIERLHSCSASKYEHIHNTSDRHYRHQSTSVIVRCTRNQKTDPTRSISMSPFPLSYSPLILPSHTPLSYSPLILPSHTPLSYSPLILPPILSPSPSQPPHTHQHNTPTPNPASK</sequence>
<dbReference type="Proteomes" id="UP000800041">
    <property type="component" value="Unassembled WGS sequence"/>
</dbReference>
<evidence type="ECO:0000313" key="3">
    <source>
        <dbReference type="Proteomes" id="UP000800041"/>
    </source>
</evidence>
<protein>
    <submittedName>
        <fullName evidence="2">Uncharacterized protein</fullName>
    </submittedName>
</protein>